<name>A0A8U0W3U8_9MUSC</name>
<feature type="region of interest" description="Disordered" evidence="1">
    <location>
        <begin position="1093"/>
        <end position="1123"/>
    </location>
</feature>
<feature type="compositionally biased region" description="Polar residues" evidence="1">
    <location>
        <begin position="349"/>
        <end position="375"/>
    </location>
</feature>
<feature type="region of interest" description="Disordered" evidence="1">
    <location>
        <begin position="1379"/>
        <end position="1442"/>
    </location>
</feature>
<feature type="compositionally biased region" description="Pro residues" evidence="1">
    <location>
        <begin position="241"/>
        <end position="250"/>
    </location>
</feature>
<feature type="region of interest" description="Disordered" evidence="1">
    <location>
        <begin position="444"/>
        <end position="690"/>
    </location>
</feature>
<feature type="region of interest" description="Disordered" evidence="1">
    <location>
        <begin position="1136"/>
        <end position="1281"/>
    </location>
</feature>
<feature type="compositionally biased region" description="Low complexity" evidence="1">
    <location>
        <begin position="444"/>
        <end position="460"/>
    </location>
</feature>
<feature type="region of interest" description="Disordered" evidence="1">
    <location>
        <begin position="704"/>
        <end position="764"/>
    </location>
</feature>
<feature type="region of interest" description="Disordered" evidence="1">
    <location>
        <begin position="166"/>
        <end position="210"/>
    </location>
</feature>
<feature type="compositionally biased region" description="Basic and acidic residues" evidence="1">
    <location>
        <begin position="639"/>
        <end position="667"/>
    </location>
</feature>
<dbReference type="RefSeq" id="XP_037879810.1">
    <property type="nucleotide sequence ID" value="XM_038023882.1"/>
</dbReference>
<feature type="compositionally biased region" description="Polar residues" evidence="1">
    <location>
        <begin position="1099"/>
        <end position="1113"/>
    </location>
</feature>
<feature type="compositionally biased region" description="Low complexity" evidence="1">
    <location>
        <begin position="863"/>
        <end position="873"/>
    </location>
</feature>
<feature type="region of interest" description="Disordered" evidence="1">
    <location>
        <begin position="1318"/>
        <end position="1356"/>
    </location>
</feature>
<keyword evidence="2" id="KW-1185">Reference proteome</keyword>
<feature type="compositionally biased region" description="Basic residues" evidence="1">
    <location>
        <begin position="1171"/>
        <end position="1186"/>
    </location>
</feature>
<feature type="compositionally biased region" description="Low complexity" evidence="1">
    <location>
        <begin position="1379"/>
        <end position="1400"/>
    </location>
</feature>
<accession>A0A8U0W3U8</accession>
<protein>
    <submittedName>
        <fullName evidence="3">Mucin-5AC-like</fullName>
    </submittedName>
</protein>
<evidence type="ECO:0000313" key="3">
    <source>
        <dbReference type="RefSeq" id="XP_037879810.1"/>
    </source>
</evidence>
<feature type="compositionally biased region" description="Low complexity" evidence="1">
    <location>
        <begin position="1417"/>
        <end position="1435"/>
    </location>
</feature>
<feature type="region of interest" description="Disordered" evidence="1">
    <location>
        <begin position="235"/>
        <end position="375"/>
    </location>
</feature>
<feature type="compositionally biased region" description="Basic and acidic residues" evidence="1">
    <location>
        <begin position="507"/>
        <end position="525"/>
    </location>
</feature>
<feature type="compositionally biased region" description="Low complexity" evidence="1">
    <location>
        <begin position="1156"/>
        <end position="1170"/>
    </location>
</feature>
<feature type="compositionally biased region" description="Polar residues" evidence="1">
    <location>
        <begin position="595"/>
        <end position="614"/>
    </location>
</feature>
<feature type="compositionally biased region" description="Polar residues" evidence="1">
    <location>
        <begin position="461"/>
        <end position="479"/>
    </location>
</feature>
<sequence>MSYNQKPPGPGGSGMGGGPPNGPNNVQQAAQTFAAGIQQMQNFVHGQNALPQSSQSDLNAFLQQQRIQTMLKQQQQFIHFQQMQQQQKQQQQHHNMTGGGVGGVVSGAGGGSGEPLALTRTPGAADLLHKTYQQQANGNPSANSPLNQLQQQLQQALHFQFQMHNQAKLHQQQHAQGGNQGQHHGQQQSNQGPLSSQQQQQQKLQQQQNPLSTVAGLQHLQQRYITAAQAVASGNKLSSVTPPPPPPPPLTNQMKPPNLPPNTQITPVAGTTVGPNVPGSNVHPKSLSSATMSAMGSGKRVAQTPPPSISLTPAKQNSPSPGTAHQQNKFQTAGGTSASGKASIGSASPLSSNYAQNFQKHPTPNSGGTATTVASPSKVGANVDAAGTALKSPQSTPVQLTKQTPPTTPTPPITTTNKTNINATITNTAPTTTATSSAPFATTLVSPQKSSSTPTNSNSSEIKINTKSTPLAGGSTINDSKPIDKEICKVTNNNGPETSATGCLGPNKKDANKGKSPPEKTREASPKMSPSVPAVIAESETANKNEVKTATKKTEVDVITKKPTLTASEEGSKLKQDENGGDKKCNDLQDDLASSIKTTVKPNAEMTKTPQTADPTLKNDDACKSPPKVPSSAIVSEKITTEEQKRLKDSSIVDRVDFSDDVEKSKNGETSNDNETQNTENPKTNISIIKDEVKPISNTAVDTALTTSPISRSSEKGNYLSGGQSSEQDTPSMDAMSTSPTSTKATKFSEKKSVLPSPDKGSTLEDRINDIKLEANNTEKEESKKVLKTQEFSSESIKVGISGKINKNNDGKEANNASIKNETLSASTTTASETVLNTAIKKMGRQSKTSKANKTTISAATTTTTTSTTTTTTNEKVKAQGDDKPIATGRAKRKSKVESYAIDSSVSATSKAENITPSADRKSQRHRLKTILYQSPLPELAYITKLSASEASNSPKPMSSEDRLIVFYKNEYMAVRNAEGTFYLCQTMQNVYRTSPRISIRWLSEDSKDPNIYVPDFYDHTDIECVLTTVELKRIDKGHMRLPKSEKTRIESILKKALDVEKGIAPRPELTEENPDGLDISLYKDESQIEKKPPVLAAGSSNGGHETPFTTSGRKSRRGGIGNVIPKYTTTIASSHNVAETSAPSTVKSSKRKRASGVVSLLAASSNIRKSSNKKRKPLKRKRKQKSTSSDDDDDQESSDDLESDTDYKPNQKRSTFNASASKATPRAQRSPLAKARAASPITPTTSRAKNVPQESTPTPSTSKITATTRGERASKRKAADVVAEDSIIVKKSVVSSSTVGPTTAVIATATATATAAAASTSTSTTPTTIANTKPAATTNNNKNKSSESASSIESSVNSGFALQKKNSDNKMIEAASVTSTNNTSFTSTNNNNNNNNCSTPLLIVPNISTSSPQTENTGTAGNNSGNNGSSAAGNRSTRSRK</sequence>
<proteinExistence type="predicted"/>
<feature type="compositionally biased region" description="Low complexity" evidence="1">
    <location>
        <begin position="333"/>
        <end position="348"/>
    </location>
</feature>
<feature type="compositionally biased region" description="Polar residues" evidence="1">
    <location>
        <begin position="668"/>
        <end position="687"/>
    </location>
</feature>
<feature type="compositionally biased region" description="Acidic residues" evidence="1">
    <location>
        <begin position="1190"/>
        <end position="1205"/>
    </location>
</feature>
<feature type="compositionally biased region" description="Polar residues" evidence="1">
    <location>
        <begin position="1136"/>
        <end position="1148"/>
    </location>
</feature>
<organism evidence="2 3">
    <name type="scientific">Glossina fuscipes</name>
    <dbReference type="NCBI Taxonomy" id="7396"/>
    <lineage>
        <taxon>Eukaryota</taxon>
        <taxon>Metazoa</taxon>
        <taxon>Ecdysozoa</taxon>
        <taxon>Arthropoda</taxon>
        <taxon>Hexapoda</taxon>
        <taxon>Insecta</taxon>
        <taxon>Pterygota</taxon>
        <taxon>Neoptera</taxon>
        <taxon>Endopterygota</taxon>
        <taxon>Diptera</taxon>
        <taxon>Brachycera</taxon>
        <taxon>Muscomorpha</taxon>
        <taxon>Hippoboscoidea</taxon>
        <taxon>Glossinidae</taxon>
        <taxon>Glossina</taxon>
    </lineage>
</organism>
<feature type="compositionally biased region" description="Low complexity" evidence="1">
    <location>
        <begin position="170"/>
        <end position="210"/>
    </location>
</feature>
<feature type="compositionally biased region" description="Polar residues" evidence="1">
    <location>
        <begin position="490"/>
        <end position="501"/>
    </location>
</feature>
<dbReference type="KEGG" id="gfs:119631558"/>
<evidence type="ECO:0000256" key="1">
    <source>
        <dbReference type="SAM" id="MobiDB-lite"/>
    </source>
</evidence>
<dbReference type="GeneID" id="119631558"/>
<evidence type="ECO:0000313" key="2">
    <source>
        <dbReference type="Proteomes" id="UP000092443"/>
    </source>
</evidence>
<feature type="compositionally biased region" description="Polar residues" evidence="1">
    <location>
        <begin position="251"/>
        <end position="266"/>
    </location>
</feature>
<feature type="compositionally biased region" description="Polar residues" evidence="1">
    <location>
        <begin position="1213"/>
        <end position="1223"/>
    </location>
</feature>
<feature type="compositionally biased region" description="Low complexity" evidence="1">
    <location>
        <begin position="84"/>
        <end position="93"/>
    </location>
</feature>
<feature type="compositionally biased region" description="Basic and acidic residues" evidence="1">
    <location>
        <begin position="875"/>
        <end position="885"/>
    </location>
</feature>
<feature type="region of interest" description="Disordered" evidence="1">
    <location>
        <begin position="388"/>
        <end position="418"/>
    </location>
</feature>
<reference evidence="3" key="1">
    <citation type="submission" date="2025-08" db="UniProtKB">
        <authorList>
            <consortium name="RefSeq"/>
        </authorList>
    </citation>
    <scope>IDENTIFICATION</scope>
    <source>
        <tissue evidence="3">Whole body pupa</tissue>
    </source>
</reference>
<feature type="compositionally biased region" description="Polar residues" evidence="1">
    <location>
        <begin position="721"/>
        <end position="746"/>
    </location>
</feature>
<feature type="region of interest" description="Disordered" evidence="1">
    <location>
        <begin position="863"/>
        <end position="897"/>
    </location>
</feature>
<feature type="region of interest" description="Disordered" evidence="1">
    <location>
        <begin position="84"/>
        <end position="119"/>
    </location>
</feature>
<feature type="compositionally biased region" description="Polar residues" evidence="1">
    <location>
        <begin position="309"/>
        <end position="331"/>
    </location>
</feature>
<gene>
    <name evidence="3" type="primary">LOC119631558</name>
</gene>
<feature type="compositionally biased region" description="Basic and acidic residues" evidence="1">
    <location>
        <begin position="541"/>
        <end position="560"/>
    </location>
</feature>
<feature type="compositionally biased region" description="Basic and acidic residues" evidence="1">
    <location>
        <begin position="1270"/>
        <end position="1280"/>
    </location>
</feature>
<feature type="compositionally biased region" description="Polar residues" evidence="1">
    <location>
        <begin position="391"/>
        <end position="403"/>
    </location>
</feature>
<feature type="region of interest" description="Disordered" evidence="1">
    <location>
        <begin position="1"/>
        <end position="34"/>
    </location>
</feature>
<feature type="compositionally biased region" description="Gly residues" evidence="1">
    <location>
        <begin position="97"/>
        <end position="113"/>
    </location>
</feature>
<dbReference type="Proteomes" id="UP000092443">
    <property type="component" value="Unplaced"/>
</dbReference>
<feature type="compositionally biased region" description="Basic and acidic residues" evidence="1">
    <location>
        <begin position="570"/>
        <end position="587"/>
    </location>
</feature>
<feature type="compositionally biased region" description="Polar residues" evidence="1">
    <location>
        <begin position="1242"/>
        <end position="1269"/>
    </location>
</feature>
<feature type="compositionally biased region" description="Polar residues" evidence="1">
    <location>
        <begin position="1407"/>
        <end position="1416"/>
    </location>
</feature>